<evidence type="ECO:0000259" key="1">
    <source>
        <dbReference type="PROSITE" id="PS50943"/>
    </source>
</evidence>
<dbReference type="AlphaFoldDB" id="A0A6G2DWT6"/>
<dbReference type="EMBL" id="WNHS01000501">
    <property type="protein sequence ID" value="MTW25696.1"/>
    <property type="molecule type" value="Genomic_DNA"/>
</dbReference>
<dbReference type="InterPro" id="IPR010982">
    <property type="entry name" value="Lambda_DNA-bd_dom_sf"/>
</dbReference>
<dbReference type="Pfam" id="PF01381">
    <property type="entry name" value="HTH_3"/>
    <property type="match status" value="1"/>
</dbReference>
<dbReference type="RefSeq" id="WP_155459732.1">
    <property type="nucleotide sequence ID" value="NZ_WNHS01000501.1"/>
</dbReference>
<accession>A0A6G2DWT6</accession>
<proteinExistence type="predicted"/>
<feature type="non-terminal residue" evidence="2">
    <location>
        <position position="55"/>
    </location>
</feature>
<sequence>MAQWTLRACRVNAGFTLRQVAKKVNKNFQTISKYEKDSTLIPFELLKELSELYQV</sequence>
<dbReference type="InterPro" id="IPR001387">
    <property type="entry name" value="Cro/C1-type_HTH"/>
</dbReference>
<organism evidence="2 3">
    <name type="scientific">Streptococcus pneumoniae</name>
    <dbReference type="NCBI Taxonomy" id="1313"/>
    <lineage>
        <taxon>Bacteria</taxon>
        <taxon>Bacillati</taxon>
        <taxon>Bacillota</taxon>
        <taxon>Bacilli</taxon>
        <taxon>Lactobacillales</taxon>
        <taxon>Streptococcaceae</taxon>
        <taxon>Streptococcus</taxon>
    </lineage>
</organism>
<dbReference type="Gene3D" id="1.10.260.40">
    <property type="entry name" value="lambda repressor-like DNA-binding domains"/>
    <property type="match status" value="1"/>
</dbReference>
<dbReference type="CDD" id="cd00093">
    <property type="entry name" value="HTH_XRE"/>
    <property type="match status" value="1"/>
</dbReference>
<dbReference type="Proteomes" id="UP000490982">
    <property type="component" value="Unassembled WGS sequence"/>
</dbReference>
<comment type="caution">
    <text evidence="2">The sequence shown here is derived from an EMBL/GenBank/DDBJ whole genome shotgun (WGS) entry which is preliminary data.</text>
</comment>
<evidence type="ECO:0000313" key="2">
    <source>
        <dbReference type="EMBL" id="MTW25696.1"/>
    </source>
</evidence>
<name>A0A6G2DWT6_STREE</name>
<gene>
    <name evidence="2" type="ORF">GM537_12995</name>
</gene>
<reference evidence="2 3" key="1">
    <citation type="submission" date="2019-11" db="EMBL/GenBank/DDBJ databases">
        <title>Growth characteristics of pneumococcus vary with the chemical composition of the capsule and with environmental conditions.</title>
        <authorList>
            <person name="Tothpal A."/>
            <person name="Desobry K."/>
            <person name="Joshi S."/>
            <person name="Wyllie A.L."/>
            <person name="Weinberger D.M."/>
        </authorList>
    </citation>
    <scope>NUCLEOTIDE SEQUENCE [LARGE SCALE GENOMIC DNA]</scope>
    <source>
        <strain evidence="3">pnumococcus23A</strain>
    </source>
</reference>
<dbReference type="GO" id="GO:0003677">
    <property type="term" value="F:DNA binding"/>
    <property type="evidence" value="ECO:0007669"/>
    <property type="project" value="InterPro"/>
</dbReference>
<dbReference type="PROSITE" id="PS50943">
    <property type="entry name" value="HTH_CROC1"/>
    <property type="match status" value="1"/>
</dbReference>
<feature type="domain" description="HTH cro/C1-type" evidence="1">
    <location>
        <begin position="6"/>
        <end position="55"/>
    </location>
</feature>
<evidence type="ECO:0000313" key="3">
    <source>
        <dbReference type="Proteomes" id="UP000490982"/>
    </source>
</evidence>
<protein>
    <submittedName>
        <fullName evidence="2">Helix-turn-helix domain-containing protein</fullName>
    </submittedName>
</protein>
<dbReference type="SMART" id="SM00530">
    <property type="entry name" value="HTH_XRE"/>
    <property type="match status" value="1"/>
</dbReference>
<dbReference type="SUPFAM" id="SSF47413">
    <property type="entry name" value="lambda repressor-like DNA-binding domains"/>
    <property type="match status" value="1"/>
</dbReference>